<dbReference type="EMBL" id="NIVC01000532">
    <property type="protein sequence ID" value="PAA81390.1"/>
    <property type="molecule type" value="Genomic_DNA"/>
</dbReference>
<evidence type="ECO:0000313" key="1">
    <source>
        <dbReference type="EMBL" id="PAA81390.1"/>
    </source>
</evidence>
<dbReference type="AlphaFoldDB" id="A0A267G5T7"/>
<name>A0A267G5T7_9PLAT</name>
<proteinExistence type="predicted"/>
<reference evidence="1 2" key="1">
    <citation type="submission" date="2017-06" db="EMBL/GenBank/DDBJ databases">
        <title>A platform for efficient transgenesis in Macrostomum lignano, a flatworm model organism for stem cell research.</title>
        <authorList>
            <person name="Berezikov E."/>
        </authorList>
    </citation>
    <scope>NUCLEOTIDE SEQUENCE [LARGE SCALE GENOMIC DNA]</scope>
    <source>
        <strain evidence="1">DV1</strain>
        <tissue evidence="1">Whole organism</tissue>
    </source>
</reference>
<evidence type="ECO:0000313" key="2">
    <source>
        <dbReference type="Proteomes" id="UP000215902"/>
    </source>
</evidence>
<accession>A0A267G5T7</accession>
<organism evidence="1 2">
    <name type="scientific">Macrostomum lignano</name>
    <dbReference type="NCBI Taxonomy" id="282301"/>
    <lineage>
        <taxon>Eukaryota</taxon>
        <taxon>Metazoa</taxon>
        <taxon>Spiralia</taxon>
        <taxon>Lophotrochozoa</taxon>
        <taxon>Platyhelminthes</taxon>
        <taxon>Rhabditophora</taxon>
        <taxon>Macrostomorpha</taxon>
        <taxon>Macrostomida</taxon>
        <taxon>Macrostomidae</taxon>
        <taxon>Macrostomum</taxon>
    </lineage>
</organism>
<gene>
    <name evidence="1" type="ORF">BOX15_Mlig032315g4</name>
</gene>
<dbReference type="Proteomes" id="UP000215902">
    <property type="component" value="Unassembled WGS sequence"/>
</dbReference>
<keyword evidence="2" id="KW-1185">Reference proteome</keyword>
<comment type="caution">
    <text evidence="1">The sequence shown here is derived from an EMBL/GenBank/DDBJ whole genome shotgun (WGS) entry which is preliminary data.</text>
</comment>
<protein>
    <submittedName>
        <fullName evidence="1">Uncharacterized protein</fullName>
    </submittedName>
</protein>
<sequence>MFLNASQVAQEAYEAAKTQAQEDEGKKQVKRTLWHQTLMDTAFCTSSWSR</sequence>